<keyword evidence="1" id="KW-0472">Membrane</keyword>
<dbReference type="EMBL" id="JAOQJL010000009">
    <property type="protein sequence ID" value="MCU6765045.1"/>
    <property type="molecule type" value="Genomic_DNA"/>
</dbReference>
<accession>A0ABT2TS68</accession>
<dbReference type="Proteomes" id="UP001652409">
    <property type="component" value="Unassembled WGS sequence"/>
</dbReference>
<feature type="transmembrane region" description="Helical" evidence="1">
    <location>
        <begin position="29"/>
        <end position="46"/>
    </location>
</feature>
<protein>
    <submittedName>
        <fullName evidence="3">YdcF family protein</fullName>
    </submittedName>
</protein>
<dbReference type="InterPro" id="IPR051599">
    <property type="entry name" value="Cell_Envelope_Assoc"/>
</dbReference>
<comment type="caution">
    <text evidence="3">The sequence shown here is derived from an EMBL/GenBank/DDBJ whole genome shotgun (WGS) entry which is preliminary data.</text>
</comment>
<sequence>MNVFIFSAGILCLTYYIVIIIHAGITADFAWIWPAGTVLLWGWCLVRRHMERYELQLPDWISMAGYVLLAAGICLFTFLLICVIHGMQAKGKPGLEYVVVLGAQVRGQKPSKALKMRLEAARAYARENPDTVLILSGGQGPGEDITEAKCMAEYLLVHGIGKGQMILEERSVSTRENLVFSDQLTGCSHGNCGILSNNFHIYRALCLARKLGYQDLCGIGAKSDLIMQVHYVIRETAALIKEKISGNI</sequence>
<dbReference type="PANTHER" id="PTHR30336">
    <property type="entry name" value="INNER MEMBRANE PROTEIN, PROBABLE PERMEASE"/>
    <property type="match status" value="1"/>
</dbReference>
<evidence type="ECO:0000313" key="3">
    <source>
        <dbReference type="EMBL" id="MCU6765045.1"/>
    </source>
</evidence>
<dbReference type="PANTHER" id="PTHR30336:SF4">
    <property type="entry name" value="ENVELOPE BIOGENESIS FACTOR ELYC"/>
    <property type="match status" value="1"/>
</dbReference>
<reference evidence="3 4" key="1">
    <citation type="journal article" date="2021" name="ISME Commun">
        <title>Automated analysis of genomic sequences facilitates high-throughput and comprehensive description of bacteria.</title>
        <authorList>
            <person name="Hitch T.C.A."/>
        </authorList>
    </citation>
    <scope>NUCLEOTIDE SEQUENCE [LARGE SCALE GENOMIC DNA]</scope>
    <source>
        <strain evidence="3 4">Sanger_23</strain>
    </source>
</reference>
<dbReference type="CDD" id="cd06259">
    <property type="entry name" value="YdcF-like"/>
    <property type="match status" value="1"/>
</dbReference>
<dbReference type="Gene3D" id="3.40.50.620">
    <property type="entry name" value="HUPs"/>
    <property type="match status" value="1"/>
</dbReference>
<evidence type="ECO:0000313" key="4">
    <source>
        <dbReference type="Proteomes" id="UP001652409"/>
    </source>
</evidence>
<keyword evidence="1" id="KW-1133">Transmembrane helix</keyword>
<feature type="transmembrane region" description="Helical" evidence="1">
    <location>
        <begin position="66"/>
        <end position="87"/>
    </location>
</feature>
<feature type="transmembrane region" description="Helical" evidence="1">
    <location>
        <begin position="5"/>
        <end position="23"/>
    </location>
</feature>
<organism evidence="3 4">
    <name type="scientific">Blautia ammoniilytica</name>
    <dbReference type="NCBI Taxonomy" id="2981782"/>
    <lineage>
        <taxon>Bacteria</taxon>
        <taxon>Bacillati</taxon>
        <taxon>Bacillota</taxon>
        <taxon>Clostridia</taxon>
        <taxon>Lachnospirales</taxon>
        <taxon>Lachnospiraceae</taxon>
        <taxon>Blautia</taxon>
    </lineage>
</organism>
<keyword evidence="1" id="KW-0812">Transmembrane</keyword>
<dbReference type="InterPro" id="IPR003848">
    <property type="entry name" value="DUF218"/>
</dbReference>
<proteinExistence type="predicted"/>
<dbReference type="RefSeq" id="WP_158421109.1">
    <property type="nucleotide sequence ID" value="NZ_JAOQJL010000009.1"/>
</dbReference>
<name>A0ABT2TS68_9FIRM</name>
<keyword evidence="4" id="KW-1185">Reference proteome</keyword>
<feature type="domain" description="DUF218" evidence="2">
    <location>
        <begin position="97"/>
        <end position="236"/>
    </location>
</feature>
<evidence type="ECO:0000256" key="1">
    <source>
        <dbReference type="SAM" id="Phobius"/>
    </source>
</evidence>
<dbReference type="InterPro" id="IPR014729">
    <property type="entry name" value="Rossmann-like_a/b/a_fold"/>
</dbReference>
<gene>
    <name evidence="3" type="ORF">OCV61_06400</name>
</gene>
<dbReference type="Pfam" id="PF02698">
    <property type="entry name" value="DUF218"/>
    <property type="match status" value="1"/>
</dbReference>
<evidence type="ECO:0000259" key="2">
    <source>
        <dbReference type="Pfam" id="PF02698"/>
    </source>
</evidence>